<protein>
    <submittedName>
        <fullName evidence="3">Cobalt-zinc-cadmium resistance protein CzcC</fullName>
    </submittedName>
</protein>
<dbReference type="SUPFAM" id="SSF56954">
    <property type="entry name" value="Outer membrane efflux proteins (OEP)"/>
    <property type="match status" value="1"/>
</dbReference>
<feature type="signal peptide" evidence="2">
    <location>
        <begin position="1"/>
        <end position="25"/>
    </location>
</feature>
<dbReference type="RefSeq" id="WP_067789182.1">
    <property type="nucleotide sequence ID" value="NZ_CP016545.1"/>
</dbReference>
<dbReference type="Gene3D" id="1.20.1600.10">
    <property type="entry name" value="Outer membrane efflux proteins (OEP)"/>
    <property type="match status" value="1"/>
</dbReference>
<reference evidence="3 4" key="1">
    <citation type="submission" date="2016-07" db="EMBL/GenBank/DDBJ databases">
        <title>Complete genome sequence of Altererythrobacter namhicola JCM 16345T, containing esterase-encoding genes.</title>
        <authorList>
            <person name="Cheng H."/>
            <person name="Wu Y.-H."/>
            <person name="Jian S.-L."/>
            <person name="Huo Y.-Y."/>
            <person name="Wang C.-S."/>
            <person name="Xu X.-W."/>
        </authorList>
    </citation>
    <scope>NUCLEOTIDE SEQUENCE [LARGE SCALE GENOMIC DNA]</scope>
    <source>
        <strain evidence="3 4">JCM 16345</strain>
    </source>
</reference>
<dbReference type="PATRIC" id="fig|645517.4.peg.2403"/>
<evidence type="ECO:0000313" key="4">
    <source>
        <dbReference type="Proteomes" id="UP000092698"/>
    </source>
</evidence>
<feature type="chain" id="PRO_5008884562" evidence="2">
    <location>
        <begin position="26"/>
        <end position="421"/>
    </location>
</feature>
<dbReference type="Pfam" id="PF02321">
    <property type="entry name" value="OEP"/>
    <property type="match status" value="2"/>
</dbReference>
<evidence type="ECO:0000256" key="1">
    <source>
        <dbReference type="ARBA" id="ARBA00007613"/>
    </source>
</evidence>
<dbReference type="PANTHER" id="PTHR30203">
    <property type="entry name" value="OUTER MEMBRANE CATION EFFLUX PROTEIN"/>
    <property type="match status" value="1"/>
</dbReference>
<dbReference type="PANTHER" id="PTHR30203:SF24">
    <property type="entry name" value="BLR4935 PROTEIN"/>
    <property type="match status" value="1"/>
</dbReference>
<comment type="similarity">
    <text evidence="1">Belongs to the outer membrane factor (OMF) (TC 1.B.17) family.</text>
</comment>
<gene>
    <name evidence="3" type="primary">czcC</name>
    <name evidence="3" type="ORF">A6F65_02419</name>
</gene>
<organism evidence="3 4">
    <name type="scientific">Paraurantiacibacter namhicola</name>
    <dbReference type="NCBI Taxonomy" id="645517"/>
    <lineage>
        <taxon>Bacteria</taxon>
        <taxon>Pseudomonadati</taxon>
        <taxon>Pseudomonadota</taxon>
        <taxon>Alphaproteobacteria</taxon>
        <taxon>Sphingomonadales</taxon>
        <taxon>Erythrobacteraceae</taxon>
        <taxon>Paraurantiacibacter</taxon>
    </lineage>
</organism>
<dbReference type="KEGG" id="anh:A6F65_02419"/>
<accession>A0A1C7DB21</accession>
<dbReference type="Proteomes" id="UP000092698">
    <property type="component" value="Chromosome"/>
</dbReference>
<dbReference type="InterPro" id="IPR010131">
    <property type="entry name" value="MdtP/NodT-like"/>
</dbReference>
<evidence type="ECO:0000313" key="3">
    <source>
        <dbReference type="EMBL" id="ANU08700.1"/>
    </source>
</evidence>
<keyword evidence="2" id="KW-0732">Signal</keyword>
<dbReference type="InterPro" id="IPR003423">
    <property type="entry name" value="OMP_efflux"/>
</dbReference>
<keyword evidence="4" id="KW-1185">Reference proteome</keyword>
<dbReference type="OrthoDB" id="9791261at2"/>
<proteinExistence type="inferred from homology"/>
<dbReference type="EMBL" id="CP016545">
    <property type="protein sequence ID" value="ANU08700.1"/>
    <property type="molecule type" value="Genomic_DNA"/>
</dbReference>
<name>A0A1C7DB21_9SPHN</name>
<sequence length="421" mass="45174">MFTDLWRSAPLGALALVWTAGAVQAEPTGVMSLDDALLQAGVADIPVETTANPRLIGPKADVRAAEALVDQARQGPWPELTFDAENFAGTGAFNGLRATEYTLGYAQTFELGGKRDARVGYASANVRTAGLLEEYARAELALAVRERYVDAVAAQAMVRLAGEILDRKAELARIARVLVEAGREPPLRAMRAEAELADAKVDLEVAQARSATAREALGALMPGPWAGTVPADFPEIRPPYDLATDYNGLPLAIAVAESELASAAITRETSFRYPDVTVSAGLRHASESNSQAFVLGVSIPFPFGNRNAGNIAAAQANSDAAHARLRVAEADYRQAVTETRTDYFASQRRIEVLEANALPQAEEALRLVLIGYRYGRFPLIEVLAAGEARDSLLQERIQAYQERSKAAARLIFLGTPAGEVR</sequence>
<evidence type="ECO:0000256" key="2">
    <source>
        <dbReference type="SAM" id="SignalP"/>
    </source>
</evidence>
<dbReference type="AlphaFoldDB" id="A0A1C7DB21"/>
<dbReference type="GO" id="GO:0015562">
    <property type="term" value="F:efflux transmembrane transporter activity"/>
    <property type="evidence" value="ECO:0007669"/>
    <property type="project" value="InterPro"/>
</dbReference>
<dbReference type="STRING" id="645517.A6F65_02419"/>